<dbReference type="InterPro" id="IPR002293">
    <property type="entry name" value="AA/rel_permease1"/>
</dbReference>
<dbReference type="GO" id="GO:0016020">
    <property type="term" value="C:membrane"/>
    <property type="evidence" value="ECO:0007669"/>
    <property type="project" value="UniProtKB-SubCell"/>
</dbReference>
<keyword evidence="4 6" id="KW-0472">Membrane</keyword>
<evidence type="ECO:0008006" key="9">
    <source>
        <dbReference type="Google" id="ProtNLM"/>
    </source>
</evidence>
<feature type="transmembrane region" description="Helical" evidence="6">
    <location>
        <begin position="429"/>
        <end position="448"/>
    </location>
</feature>
<evidence type="ECO:0000256" key="1">
    <source>
        <dbReference type="ARBA" id="ARBA00004141"/>
    </source>
</evidence>
<feature type="transmembrane region" description="Helical" evidence="6">
    <location>
        <begin position="217"/>
        <end position="237"/>
    </location>
</feature>
<proteinExistence type="predicted"/>
<dbReference type="Pfam" id="PF13520">
    <property type="entry name" value="AA_permease_2"/>
    <property type="match status" value="1"/>
</dbReference>
<dbReference type="GeneID" id="36586280"/>
<feature type="transmembrane region" description="Helical" evidence="6">
    <location>
        <begin position="460"/>
        <end position="485"/>
    </location>
</feature>
<feature type="transmembrane region" description="Helical" evidence="6">
    <location>
        <begin position="187"/>
        <end position="205"/>
    </location>
</feature>
<feature type="compositionally biased region" description="Acidic residues" evidence="5">
    <location>
        <begin position="19"/>
        <end position="28"/>
    </location>
</feature>
<feature type="region of interest" description="Disordered" evidence="5">
    <location>
        <begin position="1"/>
        <end position="28"/>
    </location>
</feature>
<reference evidence="7 8" key="1">
    <citation type="submission" date="2016-04" db="EMBL/GenBank/DDBJ databases">
        <title>A degradative enzymes factory behind the ericoid mycorrhizal symbiosis.</title>
        <authorList>
            <consortium name="DOE Joint Genome Institute"/>
            <person name="Martino E."/>
            <person name="Morin E."/>
            <person name="Grelet G."/>
            <person name="Kuo A."/>
            <person name="Kohler A."/>
            <person name="Daghino S."/>
            <person name="Barry K."/>
            <person name="Choi C."/>
            <person name="Cichocki N."/>
            <person name="Clum A."/>
            <person name="Copeland A."/>
            <person name="Hainaut M."/>
            <person name="Haridas S."/>
            <person name="Labutti K."/>
            <person name="Lindquist E."/>
            <person name="Lipzen A."/>
            <person name="Khouja H.-R."/>
            <person name="Murat C."/>
            <person name="Ohm R."/>
            <person name="Olson A."/>
            <person name="Spatafora J."/>
            <person name="Veneault-Fourrey C."/>
            <person name="Henrissat B."/>
            <person name="Grigoriev I."/>
            <person name="Martin F."/>
            <person name="Perotto S."/>
        </authorList>
    </citation>
    <scope>NUCLEOTIDE SEQUENCE [LARGE SCALE GENOMIC DNA]</scope>
    <source>
        <strain evidence="7 8">E</strain>
    </source>
</reference>
<protein>
    <recommendedName>
        <fullName evidence="9">Amino acid transporter</fullName>
    </recommendedName>
</protein>
<keyword evidence="2 6" id="KW-0812">Transmembrane</keyword>
<evidence type="ECO:0000313" key="7">
    <source>
        <dbReference type="EMBL" id="PMD58410.1"/>
    </source>
</evidence>
<dbReference type="EMBL" id="KZ613822">
    <property type="protein sequence ID" value="PMD58410.1"/>
    <property type="molecule type" value="Genomic_DNA"/>
</dbReference>
<sequence>MTYSGSNAPIAVNNHGSDEDPEWSPDLDPEDLLELEVAEQDPSKIISRMPRESVRLGYFSTICLISNRMIGTGIFNSASVIFTNTQSIGISLLLWASGGVIALAGVILYMEFGLTIPRWPFGPNGEKTSTPRSGDNLNYFNYLLKKPTFLATCLFGITFMVLENTAANSVSLAQNLIDAAHAQQTPGRIIAIALAANTFACLLHTMSRKWGIILNNVLGTLKFILLIFIFIIGLIWINRDVANTNLSIKTSFSTQNSPRLPYRYAEALLYVMYPHGGFHQINYVISELKEPRKTFPRASWYGVLTVIILYNVVMLSYAAIIPKKELFTPGGIDVGARFFQLTLGHAITNPKHLQTFFSVIKAISAMGNIIVVTFTAARVVKQEIAKEGILPYSLFFAQSYDFSFSRLFGNSTPKADITSMYSEKTPATALLLHWILTTILVIVPVLAIKPSPYSATPAQSFLAAVFAYDIDIVCFTALSFGLLYLRLSPRLHWAEKSQLKYPALSITAALIVLTGCLFPLILIWVPDPAFKKQSRTANLLPWFTSGTAAVCLVLFSFLYWVVFRVYVKVRSAREGKTLHVRREPKFKHDTHGLTQVLEIVSLEWKREVGLRLDEIAETDDGFRSGTMSPVTESVSVAQSRGRASYRTDTGISRASAHEEVMSQPAVRRKPVRYELPVPEHI</sequence>
<evidence type="ECO:0000256" key="6">
    <source>
        <dbReference type="SAM" id="Phobius"/>
    </source>
</evidence>
<evidence type="ECO:0000313" key="8">
    <source>
        <dbReference type="Proteomes" id="UP000235371"/>
    </source>
</evidence>
<comment type="subcellular location">
    <subcellularLocation>
        <location evidence="1">Membrane</location>
        <topology evidence="1">Multi-pass membrane protein</topology>
    </subcellularLocation>
</comment>
<dbReference type="AlphaFoldDB" id="A0A2J6T5V8"/>
<accession>A0A2J6T5V8</accession>
<dbReference type="Proteomes" id="UP000235371">
    <property type="component" value="Unassembled WGS sequence"/>
</dbReference>
<feature type="transmembrane region" description="Helical" evidence="6">
    <location>
        <begin position="298"/>
        <end position="320"/>
    </location>
</feature>
<dbReference type="RefSeq" id="XP_024735314.1">
    <property type="nucleotide sequence ID" value="XM_024878203.1"/>
</dbReference>
<evidence type="ECO:0000256" key="4">
    <source>
        <dbReference type="ARBA" id="ARBA00023136"/>
    </source>
</evidence>
<dbReference type="InParanoid" id="A0A2J6T5V8"/>
<gene>
    <name evidence="7" type="ORF">K444DRAFT_591704</name>
</gene>
<feature type="transmembrane region" description="Helical" evidence="6">
    <location>
        <begin position="356"/>
        <end position="377"/>
    </location>
</feature>
<evidence type="ECO:0000256" key="2">
    <source>
        <dbReference type="ARBA" id="ARBA00022692"/>
    </source>
</evidence>
<dbReference type="InterPro" id="IPR050598">
    <property type="entry name" value="AminoAcid_Transporter"/>
</dbReference>
<dbReference type="PANTHER" id="PTHR11785:SF382">
    <property type="entry name" value="LOW-AFFINITY METHIONINE PERMEASE"/>
    <property type="match status" value="1"/>
</dbReference>
<feature type="transmembrane region" description="Helical" evidence="6">
    <location>
        <begin position="148"/>
        <end position="167"/>
    </location>
</feature>
<feature type="transmembrane region" description="Helical" evidence="6">
    <location>
        <begin position="545"/>
        <end position="567"/>
    </location>
</feature>
<evidence type="ECO:0000256" key="5">
    <source>
        <dbReference type="SAM" id="MobiDB-lite"/>
    </source>
</evidence>
<keyword evidence="3 6" id="KW-1133">Transmembrane helix</keyword>
<name>A0A2J6T5V8_9HELO</name>
<dbReference type="OrthoDB" id="5982228at2759"/>
<dbReference type="PANTHER" id="PTHR11785">
    <property type="entry name" value="AMINO ACID TRANSPORTER"/>
    <property type="match status" value="1"/>
</dbReference>
<dbReference type="Gene3D" id="1.20.1740.10">
    <property type="entry name" value="Amino acid/polyamine transporter I"/>
    <property type="match status" value="1"/>
</dbReference>
<dbReference type="STRING" id="1095630.A0A2J6T5V8"/>
<organism evidence="7 8">
    <name type="scientific">Hyaloscypha bicolor E</name>
    <dbReference type="NCBI Taxonomy" id="1095630"/>
    <lineage>
        <taxon>Eukaryota</taxon>
        <taxon>Fungi</taxon>
        <taxon>Dikarya</taxon>
        <taxon>Ascomycota</taxon>
        <taxon>Pezizomycotina</taxon>
        <taxon>Leotiomycetes</taxon>
        <taxon>Helotiales</taxon>
        <taxon>Hyaloscyphaceae</taxon>
        <taxon>Hyaloscypha</taxon>
        <taxon>Hyaloscypha bicolor</taxon>
    </lineage>
</organism>
<keyword evidence="8" id="KW-1185">Reference proteome</keyword>
<evidence type="ECO:0000256" key="3">
    <source>
        <dbReference type="ARBA" id="ARBA00022989"/>
    </source>
</evidence>
<feature type="transmembrane region" description="Helical" evidence="6">
    <location>
        <begin position="88"/>
        <end position="110"/>
    </location>
</feature>
<feature type="transmembrane region" description="Helical" evidence="6">
    <location>
        <begin position="506"/>
        <end position="525"/>
    </location>
</feature>
<dbReference type="GO" id="GO:0015179">
    <property type="term" value="F:L-amino acid transmembrane transporter activity"/>
    <property type="evidence" value="ECO:0007669"/>
    <property type="project" value="TreeGrafter"/>
</dbReference>